<evidence type="ECO:0000313" key="1">
    <source>
        <dbReference type="EMBL" id="EZA53964.1"/>
    </source>
</evidence>
<name>A0A026WG08_OOCBI</name>
<dbReference type="EMBL" id="KK107261">
    <property type="protein sequence ID" value="EZA53964.1"/>
    <property type="molecule type" value="Genomic_DNA"/>
</dbReference>
<protein>
    <submittedName>
        <fullName evidence="1">Uncharacterized protein</fullName>
    </submittedName>
</protein>
<sequence length="118" mass="12829">MERLRVWEKVDAVMASSCRQPQAPVILNRANSFAGCTPRESALPRESKMLGRDVVNTDLPMTPEQRSKLIDEHMSGPSEAGARADARHMAQSCDTRCLEIDATSSCATGFSGMPAFSV</sequence>
<keyword evidence="2" id="KW-1185">Reference proteome</keyword>
<accession>A0A026WG08</accession>
<reference evidence="1 2" key="1">
    <citation type="journal article" date="2014" name="Curr. Biol.">
        <title>The genome of the clonal raider ant Cerapachys biroi.</title>
        <authorList>
            <person name="Oxley P.R."/>
            <person name="Ji L."/>
            <person name="Fetter-Pruneda I."/>
            <person name="McKenzie S.K."/>
            <person name="Li C."/>
            <person name="Hu H."/>
            <person name="Zhang G."/>
            <person name="Kronauer D.J."/>
        </authorList>
    </citation>
    <scope>NUCLEOTIDE SEQUENCE [LARGE SCALE GENOMIC DNA]</scope>
</reference>
<dbReference type="Proteomes" id="UP000053097">
    <property type="component" value="Unassembled WGS sequence"/>
</dbReference>
<evidence type="ECO:0000313" key="2">
    <source>
        <dbReference type="Proteomes" id="UP000053097"/>
    </source>
</evidence>
<dbReference type="AlphaFoldDB" id="A0A026WG08"/>
<proteinExistence type="predicted"/>
<organism evidence="1 2">
    <name type="scientific">Ooceraea biroi</name>
    <name type="common">Clonal raider ant</name>
    <name type="synonym">Cerapachys biroi</name>
    <dbReference type="NCBI Taxonomy" id="2015173"/>
    <lineage>
        <taxon>Eukaryota</taxon>
        <taxon>Metazoa</taxon>
        <taxon>Ecdysozoa</taxon>
        <taxon>Arthropoda</taxon>
        <taxon>Hexapoda</taxon>
        <taxon>Insecta</taxon>
        <taxon>Pterygota</taxon>
        <taxon>Neoptera</taxon>
        <taxon>Endopterygota</taxon>
        <taxon>Hymenoptera</taxon>
        <taxon>Apocrita</taxon>
        <taxon>Aculeata</taxon>
        <taxon>Formicoidea</taxon>
        <taxon>Formicidae</taxon>
        <taxon>Dorylinae</taxon>
        <taxon>Ooceraea</taxon>
    </lineage>
</organism>
<gene>
    <name evidence="1" type="ORF">X777_05807</name>
</gene>